<dbReference type="CDD" id="cd00383">
    <property type="entry name" value="trans_reg_C"/>
    <property type="match status" value="1"/>
</dbReference>
<dbReference type="Gene3D" id="1.10.10.10">
    <property type="entry name" value="Winged helix-like DNA-binding domain superfamily/Winged helix DNA-binding domain"/>
    <property type="match status" value="1"/>
</dbReference>
<dbReference type="AlphaFoldDB" id="A0A1A7C3Y5"/>
<dbReference type="InterPro" id="IPR001867">
    <property type="entry name" value="OmpR/PhoB-type_DNA-bd"/>
</dbReference>
<organism evidence="8 9">
    <name type="scientific">Janthinobacterium psychrotolerans</name>
    <dbReference type="NCBI Taxonomy" id="1747903"/>
    <lineage>
        <taxon>Bacteria</taxon>
        <taxon>Pseudomonadati</taxon>
        <taxon>Pseudomonadota</taxon>
        <taxon>Betaproteobacteria</taxon>
        <taxon>Burkholderiales</taxon>
        <taxon>Oxalobacteraceae</taxon>
        <taxon>Janthinobacterium</taxon>
    </lineage>
</organism>
<evidence type="ECO:0000256" key="3">
    <source>
        <dbReference type="ARBA" id="ARBA00023125"/>
    </source>
</evidence>
<reference evidence="8 9" key="1">
    <citation type="submission" date="2016-04" db="EMBL/GenBank/DDBJ databases">
        <title>Draft genome sequence of Janthinobacterium psychrotolerans sp. nov., isolated from freshwater sediments in Denmark.</title>
        <authorList>
            <person name="Gong X."/>
            <person name="Skrivergaard S."/>
            <person name="Korsgaard B.S."/>
            <person name="Schreiber L."/>
            <person name="Marshall I.P."/>
            <person name="Finster K."/>
            <person name="Schramm A."/>
        </authorList>
    </citation>
    <scope>NUCLEOTIDE SEQUENCE [LARGE SCALE GENOMIC DNA]</scope>
    <source>
        <strain evidence="8 9">S3-2</strain>
    </source>
</reference>
<dbReference type="STRING" id="1747903.ASR47_101029"/>
<feature type="modified residue" description="4-aspartylphosphate" evidence="4">
    <location>
        <position position="5"/>
    </location>
</feature>
<dbReference type="PROSITE" id="PS51755">
    <property type="entry name" value="OMPR_PHOB"/>
    <property type="match status" value="1"/>
</dbReference>
<evidence type="ECO:0000256" key="4">
    <source>
        <dbReference type="PROSITE-ProRule" id="PRU00169"/>
    </source>
</evidence>
<dbReference type="Pfam" id="PF00486">
    <property type="entry name" value="Trans_reg_C"/>
    <property type="match status" value="1"/>
</dbReference>
<protein>
    <submittedName>
        <fullName evidence="8">DNA-binding response regulator, OmpR family</fullName>
    </submittedName>
</protein>
<keyword evidence="3 5" id="KW-0238">DNA-binding</keyword>
<keyword evidence="9" id="KW-1185">Reference proteome</keyword>
<accession>A0A1A7C3Y5</accession>
<keyword evidence="2" id="KW-0902">Two-component regulatory system</keyword>
<dbReference type="SMART" id="SM00862">
    <property type="entry name" value="Trans_reg_C"/>
    <property type="match status" value="1"/>
</dbReference>
<dbReference type="SUPFAM" id="SSF52172">
    <property type="entry name" value="CheY-like"/>
    <property type="match status" value="1"/>
</dbReference>
<dbReference type="GO" id="GO:0000976">
    <property type="term" value="F:transcription cis-regulatory region binding"/>
    <property type="evidence" value="ECO:0007669"/>
    <property type="project" value="TreeGrafter"/>
</dbReference>
<dbReference type="InterPro" id="IPR036388">
    <property type="entry name" value="WH-like_DNA-bd_sf"/>
</dbReference>
<dbReference type="EMBL" id="LOCQ01000053">
    <property type="protein sequence ID" value="OBV39440.1"/>
    <property type="molecule type" value="Genomic_DNA"/>
</dbReference>
<dbReference type="Pfam" id="PF00072">
    <property type="entry name" value="Response_reg"/>
    <property type="match status" value="1"/>
</dbReference>
<feature type="domain" description="Response regulatory" evidence="6">
    <location>
        <begin position="1"/>
        <end position="71"/>
    </location>
</feature>
<evidence type="ECO:0000256" key="5">
    <source>
        <dbReference type="PROSITE-ProRule" id="PRU01091"/>
    </source>
</evidence>
<feature type="DNA-binding region" description="OmpR/PhoB-type" evidence="5">
    <location>
        <begin position="81"/>
        <end position="180"/>
    </location>
</feature>
<comment type="caution">
    <text evidence="8">The sequence shown here is derived from an EMBL/GenBank/DDBJ whole genome shotgun (WGS) entry which is preliminary data.</text>
</comment>
<keyword evidence="1 4" id="KW-0597">Phosphoprotein</keyword>
<dbReference type="PROSITE" id="PS50110">
    <property type="entry name" value="RESPONSE_REGULATORY"/>
    <property type="match status" value="1"/>
</dbReference>
<evidence type="ECO:0000256" key="2">
    <source>
        <dbReference type="ARBA" id="ARBA00023012"/>
    </source>
</evidence>
<evidence type="ECO:0000313" key="8">
    <source>
        <dbReference type="EMBL" id="OBV39440.1"/>
    </source>
</evidence>
<evidence type="ECO:0000259" key="6">
    <source>
        <dbReference type="PROSITE" id="PS50110"/>
    </source>
</evidence>
<dbReference type="PANTHER" id="PTHR48111:SF40">
    <property type="entry name" value="PHOSPHATE REGULON TRANSCRIPTIONAL REGULATORY PROTEIN PHOB"/>
    <property type="match status" value="1"/>
</dbReference>
<gene>
    <name evidence="8" type="ORF">ASR47_101029</name>
</gene>
<evidence type="ECO:0000259" key="7">
    <source>
        <dbReference type="PROSITE" id="PS51755"/>
    </source>
</evidence>
<evidence type="ECO:0000256" key="1">
    <source>
        <dbReference type="ARBA" id="ARBA00022553"/>
    </source>
</evidence>
<dbReference type="GO" id="GO:0005829">
    <property type="term" value="C:cytosol"/>
    <property type="evidence" value="ECO:0007669"/>
    <property type="project" value="TreeGrafter"/>
</dbReference>
<dbReference type="Gene3D" id="3.40.50.2300">
    <property type="match status" value="1"/>
</dbReference>
<dbReference type="GO" id="GO:0032993">
    <property type="term" value="C:protein-DNA complex"/>
    <property type="evidence" value="ECO:0007669"/>
    <property type="project" value="TreeGrafter"/>
</dbReference>
<dbReference type="InterPro" id="IPR016032">
    <property type="entry name" value="Sig_transdc_resp-reg_C-effctor"/>
</dbReference>
<dbReference type="GO" id="GO:0006355">
    <property type="term" value="P:regulation of DNA-templated transcription"/>
    <property type="evidence" value="ECO:0007669"/>
    <property type="project" value="InterPro"/>
</dbReference>
<name>A0A1A7C3Y5_9BURK</name>
<dbReference type="SUPFAM" id="SSF46894">
    <property type="entry name" value="C-terminal effector domain of the bipartite response regulators"/>
    <property type="match status" value="1"/>
</dbReference>
<dbReference type="PANTHER" id="PTHR48111">
    <property type="entry name" value="REGULATOR OF RPOS"/>
    <property type="match status" value="1"/>
</dbReference>
<dbReference type="PATRIC" id="fig|1747903.4.peg.3039"/>
<dbReference type="GO" id="GO:0000156">
    <property type="term" value="F:phosphorelay response regulator activity"/>
    <property type="evidence" value="ECO:0007669"/>
    <property type="project" value="TreeGrafter"/>
</dbReference>
<dbReference type="InterPro" id="IPR001789">
    <property type="entry name" value="Sig_transdc_resp-reg_receiver"/>
</dbReference>
<dbReference type="InterPro" id="IPR011006">
    <property type="entry name" value="CheY-like_superfamily"/>
</dbReference>
<feature type="domain" description="OmpR/PhoB-type" evidence="7">
    <location>
        <begin position="81"/>
        <end position="180"/>
    </location>
</feature>
<dbReference type="Proteomes" id="UP000092713">
    <property type="component" value="Unassembled WGS sequence"/>
</dbReference>
<sequence>MLILDWQGSDLDGAEVLRRAREKLAPKAPVLFMTNSAGEDDIVAGIKAGADDYLVKPLRRNELALRAQALLRIAYPTQNSAEQLQFGNYTFETRAGRLLMDGEPLDVTHKEFALALLFFRNLGRPLSRAYIHEAVWQRETALPSRTMDTHVSRVRNKLQLKPEHGYRLVPVYSYGYRLEKLSSQPANA</sequence>
<proteinExistence type="predicted"/>
<dbReference type="InterPro" id="IPR039420">
    <property type="entry name" value="WalR-like"/>
</dbReference>
<evidence type="ECO:0000313" key="9">
    <source>
        <dbReference type="Proteomes" id="UP000092713"/>
    </source>
</evidence>